<dbReference type="GO" id="GO:0005829">
    <property type="term" value="C:cytosol"/>
    <property type="evidence" value="ECO:0007669"/>
    <property type="project" value="TreeGrafter"/>
</dbReference>
<keyword evidence="10 17" id="KW-0862">Zinc</keyword>
<feature type="active site" description="Proton acceptor" evidence="15">
    <location>
        <position position="305"/>
    </location>
</feature>
<dbReference type="InterPro" id="IPR042097">
    <property type="entry name" value="Aminopeptidase_N-like_N_sf"/>
</dbReference>
<dbReference type="SUPFAM" id="SSF55486">
    <property type="entry name" value="Metalloproteases ('zincins'), catalytic domain"/>
    <property type="match status" value="1"/>
</dbReference>
<dbReference type="Pfam" id="PF01433">
    <property type="entry name" value="Peptidase_M1"/>
    <property type="match status" value="1"/>
</dbReference>
<dbReference type="Pfam" id="PF17900">
    <property type="entry name" value="Peptidase_M1_N"/>
    <property type="match status" value="1"/>
</dbReference>
<dbReference type="InterPro" id="IPR027268">
    <property type="entry name" value="Peptidase_M4/M1_CTD_sf"/>
</dbReference>
<dbReference type="InterPro" id="IPR049980">
    <property type="entry name" value="LTA4H_cat"/>
</dbReference>
<dbReference type="InterPro" id="IPR014782">
    <property type="entry name" value="Peptidase_M1_dom"/>
</dbReference>
<dbReference type="Pfam" id="PF09127">
    <property type="entry name" value="Leuk-A4-hydro_C"/>
    <property type="match status" value="1"/>
</dbReference>
<evidence type="ECO:0000256" key="5">
    <source>
        <dbReference type="ARBA" id="ARBA00013006"/>
    </source>
</evidence>
<evidence type="ECO:0000256" key="4">
    <source>
        <dbReference type="ARBA" id="ARBA00010136"/>
    </source>
</evidence>
<comment type="catalytic activity">
    <reaction evidence="1">
        <text>an epoxide + H2O = an ethanediol</text>
        <dbReference type="Rhea" id="RHEA:19037"/>
        <dbReference type="ChEBI" id="CHEBI:15377"/>
        <dbReference type="ChEBI" id="CHEBI:32955"/>
        <dbReference type="ChEBI" id="CHEBI:140594"/>
        <dbReference type="EC" id="3.3.2.10"/>
    </reaction>
</comment>
<evidence type="ECO:0000256" key="1">
    <source>
        <dbReference type="ARBA" id="ARBA00001268"/>
    </source>
</evidence>
<dbReference type="InterPro" id="IPR045357">
    <property type="entry name" value="Aminopeptidase_N-like_N"/>
</dbReference>
<dbReference type="PANTHER" id="PTHR45726">
    <property type="entry name" value="LEUKOTRIENE A-4 HYDROLASE"/>
    <property type="match status" value="1"/>
</dbReference>
<keyword evidence="8 17" id="KW-0479">Metal-binding</keyword>
<dbReference type="FunFam" id="3.30.2010.30:FF:000001">
    <property type="entry name" value="Leukotriene A(4) hydrolase"/>
    <property type="match status" value="1"/>
</dbReference>
<evidence type="ECO:0000259" key="18">
    <source>
        <dbReference type="SMART" id="SM01263"/>
    </source>
</evidence>
<comment type="caution">
    <text evidence="19">The sequence shown here is derived from an EMBL/GenBank/DDBJ whole genome shotgun (WGS) entry which is preliminary data.</text>
</comment>
<feature type="binding site" evidence="16">
    <location>
        <begin position="128"/>
        <end position="130"/>
    </location>
    <ligand>
        <name>a peptide</name>
        <dbReference type="ChEBI" id="CHEBI:60466"/>
    </ligand>
</feature>
<gene>
    <name evidence="19" type="ORF">IEQ34_006074</name>
</gene>
<comment type="cofactor">
    <cofactor evidence="17">
        <name>Zn(2+)</name>
        <dbReference type="ChEBI" id="CHEBI:29105"/>
    </cofactor>
    <text evidence="17">Binds 1 zinc ion per subunit.</text>
</comment>
<keyword evidence="11" id="KW-0482">Metalloprotease</keyword>
<evidence type="ECO:0000256" key="15">
    <source>
        <dbReference type="PIRSR" id="PIRSR634015-1"/>
    </source>
</evidence>
<comment type="subcellular location">
    <subcellularLocation>
        <location evidence="3">Cytoplasm</location>
    </subcellularLocation>
</comment>
<keyword evidence="7" id="KW-0645">Protease</keyword>
<dbReference type="EC" id="3.3.2.10" evidence="5"/>
<evidence type="ECO:0000256" key="12">
    <source>
        <dbReference type="ARBA" id="ARBA00030177"/>
    </source>
</evidence>
<dbReference type="Proteomes" id="UP000775213">
    <property type="component" value="Unassembled WGS sequence"/>
</dbReference>
<dbReference type="EMBL" id="JAGFBR010000006">
    <property type="protein sequence ID" value="KAH0465971.1"/>
    <property type="molecule type" value="Genomic_DNA"/>
</dbReference>
<comment type="function">
    <text evidence="2">Aminopeptidase that preferentially cleaves di- and tripeptides. Also has low epoxide hydrolase activity (in vitro). Can hydrolyze the epoxide leukotriene LTA(4) but it forms preferentially 5,6-dihydroxy-7,9,11,14-eicosatetraenoic acid rather than the cytokine leukotriene B(4) as the product compared to the homologous mammalian enzyme (in vitro).</text>
</comment>
<evidence type="ECO:0000256" key="6">
    <source>
        <dbReference type="ARBA" id="ARBA00022490"/>
    </source>
</evidence>
<dbReference type="InterPro" id="IPR034015">
    <property type="entry name" value="M1_LTA4H"/>
</dbReference>
<comment type="similarity">
    <text evidence="4">Belongs to the peptidase M1 family.</text>
</comment>
<feature type="binding site" evidence="17">
    <location>
        <position position="327"/>
    </location>
    <ligand>
        <name>Zn(2+)</name>
        <dbReference type="ChEBI" id="CHEBI:29105"/>
        <note>catalytic</note>
    </ligand>
</feature>
<dbReference type="CDD" id="cd09599">
    <property type="entry name" value="M1_LTA4H"/>
    <property type="match status" value="1"/>
</dbReference>
<dbReference type="GO" id="GO:0008270">
    <property type="term" value="F:zinc ion binding"/>
    <property type="evidence" value="ECO:0007669"/>
    <property type="project" value="InterPro"/>
</dbReference>
<feature type="binding site" evidence="17">
    <location>
        <position position="304"/>
    </location>
    <ligand>
        <name>Zn(2+)</name>
        <dbReference type="ChEBI" id="CHEBI:29105"/>
        <note>catalytic</note>
    </ligand>
</feature>
<evidence type="ECO:0000313" key="19">
    <source>
        <dbReference type="EMBL" id="KAH0465971.1"/>
    </source>
</evidence>
<organism evidence="19 20">
    <name type="scientific">Dendrobium chrysotoxum</name>
    <name type="common">Orchid</name>
    <dbReference type="NCBI Taxonomy" id="161865"/>
    <lineage>
        <taxon>Eukaryota</taxon>
        <taxon>Viridiplantae</taxon>
        <taxon>Streptophyta</taxon>
        <taxon>Embryophyta</taxon>
        <taxon>Tracheophyta</taxon>
        <taxon>Spermatophyta</taxon>
        <taxon>Magnoliopsida</taxon>
        <taxon>Liliopsida</taxon>
        <taxon>Asparagales</taxon>
        <taxon>Orchidaceae</taxon>
        <taxon>Epidendroideae</taxon>
        <taxon>Malaxideae</taxon>
        <taxon>Dendrobiinae</taxon>
        <taxon>Dendrobium</taxon>
    </lineage>
</organism>
<evidence type="ECO:0000256" key="11">
    <source>
        <dbReference type="ARBA" id="ARBA00023049"/>
    </source>
</evidence>
<feature type="domain" description="Peptidase M1 leukotriene A4 hydrolase/aminopeptidase C-terminal" evidence="18">
    <location>
        <begin position="468"/>
        <end position="608"/>
    </location>
</feature>
<reference evidence="19 20" key="1">
    <citation type="journal article" date="2021" name="Hortic Res">
        <title>Chromosome-scale assembly of the Dendrobium chrysotoxum genome enhances the understanding of orchid evolution.</title>
        <authorList>
            <person name="Zhang Y."/>
            <person name="Zhang G.Q."/>
            <person name="Zhang D."/>
            <person name="Liu X.D."/>
            <person name="Xu X.Y."/>
            <person name="Sun W.H."/>
            <person name="Yu X."/>
            <person name="Zhu X."/>
            <person name="Wang Z.W."/>
            <person name="Zhao X."/>
            <person name="Zhong W.Y."/>
            <person name="Chen H."/>
            <person name="Yin W.L."/>
            <person name="Huang T."/>
            <person name="Niu S.C."/>
            <person name="Liu Z.J."/>
        </authorList>
    </citation>
    <scope>NUCLEOTIDE SEQUENCE [LARGE SCALE GENOMIC DNA]</scope>
    <source>
        <strain evidence="19">Lindl</strain>
    </source>
</reference>
<evidence type="ECO:0000256" key="16">
    <source>
        <dbReference type="PIRSR" id="PIRSR634015-2"/>
    </source>
</evidence>
<feature type="binding site" evidence="16">
    <location>
        <begin position="561"/>
        <end position="563"/>
    </location>
    <ligand>
        <name>a peptide</name>
        <dbReference type="ChEBI" id="CHEBI:60466"/>
    </ligand>
</feature>
<dbReference type="InterPro" id="IPR015211">
    <property type="entry name" value="Peptidase_M1_C"/>
</dbReference>
<dbReference type="SUPFAM" id="SSF48371">
    <property type="entry name" value="ARM repeat"/>
    <property type="match status" value="1"/>
</dbReference>
<evidence type="ECO:0000313" key="20">
    <source>
        <dbReference type="Proteomes" id="UP000775213"/>
    </source>
</evidence>
<protein>
    <recommendedName>
        <fullName evidence="14">Leucine aminopeptidase</fullName>
        <ecNumber evidence="5">3.3.2.10</ecNumber>
    </recommendedName>
    <alternativeName>
        <fullName evidence="12">Epoxide hydrolase</fullName>
    </alternativeName>
    <alternativeName>
        <fullName evidence="13">Leukotriene A-4 hydrolase homolog</fullName>
    </alternativeName>
</protein>
<proteinExistence type="inferred from homology"/>
<evidence type="ECO:0000256" key="14">
    <source>
        <dbReference type="ARBA" id="ARBA00071930"/>
    </source>
</evidence>
<dbReference type="Gene3D" id="3.30.2010.30">
    <property type="match status" value="1"/>
</dbReference>
<dbReference type="Gene3D" id="1.25.40.320">
    <property type="entry name" value="Peptidase M1, leukotriene A4 hydrolase/aminopeptidase C-terminal domain"/>
    <property type="match status" value="1"/>
</dbReference>
<evidence type="ECO:0000256" key="2">
    <source>
        <dbReference type="ARBA" id="ARBA00002142"/>
    </source>
</evidence>
<dbReference type="PRINTS" id="PR00756">
    <property type="entry name" value="ALADIPTASE"/>
</dbReference>
<dbReference type="Gene3D" id="1.10.390.10">
    <property type="entry name" value="Neutral Protease Domain 2"/>
    <property type="match status" value="1"/>
</dbReference>
<sequence length="613" mass="68330">MSLVDPHSFTDSSEPFSTHIALNLFLDFSSSTIIGSALIFLPTSYSGNLTLDSRAISISAVIDPDSLSPVPFAISSSADPIKGSPITITLSSHSSVLIVFSTSPSSSALQWLSPAQTSSGSHPFVYTQCQSIHARSVFPCQDTPAARIRYSARINLPLPLSAVMSASKLARRDPIAGEGSPGVPDSLWCSKDRIVECFSMDQPIPPYLFALAAGEISGRDLGPRTRVYAEGGSEVLDAAAREFRGVEEMVRVGEALFGPYEWERFDVLVLPPSFPYGGMENPRMVFLTPTVIKGDASGAQVVIHELAHSWTGNLITNKTNEDFWLNEGFTTYAERRIVEVVQGKDRADLNIGIGWKGLNDEMERFKDNMEFTKLKTKQEGVDPDDVYSQVPYEKGFQFLWRIERQIGRPAFDEFLKKYIATFKFQSIDTETFLEFLKATLPGIENQINLQIWIEGTGIPPDAMEPESAIYTKLLSLAQEFKLGKMPSEDEVADWNGQQWELYLENLPNSVEASQVAALDARYRLSESQDWEVKVAFLKLAISAGCKEYFGEVERSLKQVGRMKYLRPLYTTLVEGHAKEEEKMLAKRIFAEAREFYHPIARGVVESIFSKHIC</sequence>
<dbReference type="GO" id="GO:0006508">
    <property type="term" value="P:proteolysis"/>
    <property type="evidence" value="ECO:0007669"/>
    <property type="project" value="UniProtKB-KW"/>
</dbReference>
<feature type="binding site" evidence="16">
    <location>
        <begin position="275"/>
        <end position="280"/>
    </location>
    <ligand>
        <name>a peptide</name>
        <dbReference type="ChEBI" id="CHEBI:60466"/>
    </ligand>
</feature>
<dbReference type="GO" id="GO:0008237">
    <property type="term" value="F:metallopeptidase activity"/>
    <property type="evidence" value="ECO:0007669"/>
    <property type="project" value="UniProtKB-KW"/>
</dbReference>
<keyword evidence="9" id="KW-0378">Hydrolase</keyword>
<dbReference type="PANTHER" id="PTHR45726:SF3">
    <property type="entry name" value="LEUKOTRIENE A-4 HYDROLASE"/>
    <property type="match status" value="1"/>
</dbReference>
<dbReference type="InterPro" id="IPR001930">
    <property type="entry name" value="Peptidase_M1"/>
</dbReference>
<dbReference type="FunFam" id="1.10.390.10:FF:000003">
    <property type="entry name" value="Leukotriene A(4) hydrolase"/>
    <property type="match status" value="1"/>
</dbReference>
<keyword evidence="20" id="KW-1185">Reference proteome</keyword>
<accession>A0AAV7HAQ0</accession>
<evidence type="ECO:0000256" key="17">
    <source>
        <dbReference type="PIRSR" id="PIRSR634015-3"/>
    </source>
</evidence>
<dbReference type="GO" id="GO:0004301">
    <property type="term" value="F:epoxide hydrolase activity"/>
    <property type="evidence" value="ECO:0007669"/>
    <property type="project" value="UniProtKB-EC"/>
</dbReference>
<evidence type="ECO:0000256" key="10">
    <source>
        <dbReference type="ARBA" id="ARBA00022833"/>
    </source>
</evidence>
<evidence type="ECO:0000256" key="13">
    <source>
        <dbReference type="ARBA" id="ARBA00031416"/>
    </source>
</evidence>
<evidence type="ECO:0000256" key="3">
    <source>
        <dbReference type="ARBA" id="ARBA00004496"/>
    </source>
</evidence>
<feature type="active site" description="Proton donor" evidence="15">
    <location>
        <position position="392"/>
    </location>
</feature>
<name>A0AAV7HAQ0_DENCH</name>
<dbReference type="SUPFAM" id="SSF63737">
    <property type="entry name" value="Leukotriene A4 hydrolase N-terminal domain"/>
    <property type="match status" value="1"/>
</dbReference>
<dbReference type="Gene3D" id="2.60.40.1730">
    <property type="entry name" value="tricorn interacting facor f3 domain"/>
    <property type="match status" value="1"/>
</dbReference>
<evidence type="ECO:0000256" key="7">
    <source>
        <dbReference type="ARBA" id="ARBA00022670"/>
    </source>
</evidence>
<dbReference type="InterPro" id="IPR038502">
    <property type="entry name" value="M1_LTA-4_hydro/amino_C_sf"/>
</dbReference>
<evidence type="ECO:0000256" key="8">
    <source>
        <dbReference type="ARBA" id="ARBA00022723"/>
    </source>
</evidence>
<feature type="binding site" evidence="17">
    <location>
        <position position="308"/>
    </location>
    <ligand>
        <name>Zn(2+)</name>
        <dbReference type="ChEBI" id="CHEBI:29105"/>
        <note>catalytic</note>
    </ligand>
</feature>
<keyword evidence="6" id="KW-0963">Cytoplasm</keyword>
<dbReference type="SMART" id="SM01263">
    <property type="entry name" value="Leuk-A4-hydro_C"/>
    <property type="match status" value="1"/>
</dbReference>
<dbReference type="AlphaFoldDB" id="A0AAV7HAQ0"/>
<evidence type="ECO:0000256" key="9">
    <source>
        <dbReference type="ARBA" id="ARBA00022801"/>
    </source>
</evidence>
<dbReference type="InterPro" id="IPR016024">
    <property type="entry name" value="ARM-type_fold"/>
</dbReference>